<dbReference type="OrthoDB" id="1001962at2759"/>
<sequence length="127" mass="14511">MSYEDPTIQECIPLVNPNIWHVKVPLVVYTTIEMHKPDRVLRQFGIWEPIVRMTESIWTSDSDKLNLEKECSPQLAEDLVGMQDACRDSSHEGARVGLAETRSHEGTRVNLPGTRLRAMSTRRPRPS</sequence>
<name>A0A2P5WII9_GOSBA</name>
<proteinExistence type="predicted"/>
<evidence type="ECO:0000256" key="1">
    <source>
        <dbReference type="SAM" id="MobiDB-lite"/>
    </source>
</evidence>
<dbReference type="Proteomes" id="UP000239757">
    <property type="component" value="Unassembled WGS sequence"/>
</dbReference>
<reference evidence="2 3" key="1">
    <citation type="submission" date="2015-01" db="EMBL/GenBank/DDBJ databases">
        <title>Genome of allotetraploid Gossypium barbadense reveals genomic plasticity and fiber elongation in cotton evolution.</title>
        <authorList>
            <person name="Chen X."/>
            <person name="Liu X."/>
            <person name="Zhao B."/>
            <person name="Zheng H."/>
            <person name="Hu Y."/>
            <person name="Lu G."/>
            <person name="Yang C."/>
            <person name="Chen J."/>
            <person name="Shan C."/>
            <person name="Zhang L."/>
            <person name="Zhou Y."/>
            <person name="Wang L."/>
            <person name="Guo W."/>
            <person name="Bai Y."/>
            <person name="Ruan J."/>
            <person name="Shangguan X."/>
            <person name="Mao Y."/>
            <person name="Jiang J."/>
            <person name="Zhu Y."/>
            <person name="Lei J."/>
            <person name="Kang H."/>
            <person name="Chen S."/>
            <person name="He X."/>
            <person name="Wang R."/>
            <person name="Wang Y."/>
            <person name="Chen J."/>
            <person name="Wang L."/>
            <person name="Yu S."/>
            <person name="Wang B."/>
            <person name="Wei J."/>
            <person name="Song S."/>
            <person name="Lu X."/>
            <person name="Gao Z."/>
            <person name="Gu W."/>
            <person name="Deng X."/>
            <person name="Ma D."/>
            <person name="Wang S."/>
            <person name="Liang W."/>
            <person name="Fang L."/>
            <person name="Cai C."/>
            <person name="Zhu X."/>
            <person name="Zhou B."/>
            <person name="Zhang Y."/>
            <person name="Chen Z."/>
            <person name="Xu S."/>
            <person name="Zhu R."/>
            <person name="Wang S."/>
            <person name="Zhang T."/>
            <person name="Zhao G."/>
        </authorList>
    </citation>
    <scope>NUCLEOTIDE SEQUENCE [LARGE SCALE GENOMIC DNA]</scope>
    <source>
        <strain evidence="3">cv. Xinhai21</strain>
        <tissue evidence="2">Leaf</tissue>
    </source>
</reference>
<evidence type="ECO:0000313" key="2">
    <source>
        <dbReference type="EMBL" id="PPR90893.1"/>
    </source>
</evidence>
<feature type="region of interest" description="Disordered" evidence="1">
    <location>
        <begin position="90"/>
        <end position="127"/>
    </location>
</feature>
<evidence type="ECO:0000313" key="3">
    <source>
        <dbReference type="Proteomes" id="UP000239757"/>
    </source>
</evidence>
<gene>
    <name evidence="2" type="ORF">GOBAR_AA29796</name>
</gene>
<accession>A0A2P5WII9</accession>
<dbReference type="AlphaFoldDB" id="A0A2P5WII9"/>
<organism evidence="2 3">
    <name type="scientific">Gossypium barbadense</name>
    <name type="common">Sea Island cotton</name>
    <name type="synonym">Hibiscus barbadensis</name>
    <dbReference type="NCBI Taxonomy" id="3634"/>
    <lineage>
        <taxon>Eukaryota</taxon>
        <taxon>Viridiplantae</taxon>
        <taxon>Streptophyta</taxon>
        <taxon>Embryophyta</taxon>
        <taxon>Tracheophyta</taxon>
        <taxon>Spermatophyta</taxon>
        <taxon>Magnoliopsida</taxon>
        <taxon>eudicotyledons</taxon>
        <taxon>Gunneridae</taxon>
        <taxon>Pentapetalae</taxon>
        <taxon>rosids</taxon>
        <taxon>malvids</taxon>
        <taxon>Malvales</taxon>
        <taxon>Malvaceae</taxon>
        <taxon>Malvoideae</taxon>
        <taxon>Gossypium</taxon>
    </lineage>
</organism>
<dbReference type="EMBL" id="KZ667481">
    <property type="protein sequence ID" value="PPR90893.1"/>
    <property type="molecule type" value="Genomic_DNA"/>
</dbReference>
<protein>
    <submittedName>
        <fullName evidence="2">Uncharacterized protein</fullName>
    </submittedName>
</protein>